<dbReference type="GO" id="GO:0005737">
    <property type="term" value="C:cytoplasm"/>
    <property type="evidence" value="ECO:0007669"/>
    <property type="project" value="TreeGrafter"/>
</dbReference>
<evidence type="ECO:0000256" key="5">
    <source>
        <dbReference type="ARBA" id="ARBA00022977"/>
    </source>
</evidence>
<dbReference type="EMBL" id="AVPF01000001">
    <property type="protein sequence ID" value="KGX91708.1"/>
    <property type="molecule type" value="Genomic_DNA"/>
</dbReference>
<evidence type="ECO:0000313" key="14">
    <source>
        <dbReference type="Proteomes" id="UP000030403"/>
    </source>
</evidence>
<dbReference type="AlphaFoldDB" id="A0A0A5GKE9"/>
<feature type="binding site" evidence="9">
    <location>
        <position position="78"/>
    </location>
    <ligand>
        <name>Mg(2+)</name>
        <dbReference type="ChEBI" id="CHEBI:18420"/>
    </ligand>
</feature>
<dbReference type="CDD" id="cd00564">
    <property type="entry name" value="TMP_TenI"/>
    <property type="match status" value="1"/>
</dbReference>
<dbReference type="PANTHER" id="PTHR20857:SF15">
    <property type="entry name" value="THIAMINE-PHOSPHATE SYNTHASE"/>
    <property type="match status" value="1"/>
</dbReference>
<dbReference type="GO" id="GO:0004789">
    <property type="term" value="F:thiamine-phosphate diphosphorylase activity"/>
    <property type="evidence" value="ECO:0007669"/>
    <property type="project" value="UniProtKB-UniRule"/>
</dbReference>
<dbReference type="InterPro" id="IPR013785">
    <property type="entry name" value="Aldolase_TIM"/>
</dbReference>
<dbReference type="Pfam" id="PF02581">
    <property type="entry name" value="TMP-TENI"/>
    <property type="match status" value="1"/>
</dbReference>
<comment type="catalytic activity">
    <reaction evidence="8 9 10">
        <text>2-[(2R,5Z)-2-carboxy-4-methylthiazol-5(2H)-ylidene]ethyl phosphate + 4-amino-2-methyl-5-(diphosphooxymethyl)pyrimidine + 2 H(+) = thiamine phosphate + CO2 + diphosphate</text>
        <dbReference type="Rhea" id="RHEA:47844"/>
        <dbReference type="ChEBI" id="CHEBI:15378"/>
        <dbReference type="ChEBI" id="CHEBI:16526"/>
        <dbReference type="ChEBI" id="CHEBI:33019"/>
        <dbReference type="ChEBI" id="CHEBI:37575"/>
        <dbReference type="ChEBI" id="CHEBI:57841"/>
        <dbReference type="ChEBI" id="CHEBI:62899"/>
        <dbReference type="EC" id="2.5.1.3"/>
    </reaction>
</comment>
<dbReference type="Proteomes" id="UP000030403">
    <property type="component" value="Unassembled WGS sequence"/>
</dbReference>
<dbReference type="UniPathway" id="UPA00060">
    <property type="reaction ID" value="UER00141"/>
</dbReference>
<dbReference type="SUPFAM" id="SSF51391">
    <property type="entry name" value="Thiamin phosphate synthase"/>
    <property type="match status" value="1"/>
</dbReference>
<protein>
    <recommendedName>
        <fullName evidence="9">Thiamine-phosphate synthase</fullName>
        <shortName evidence="9">TP synthase</shortName>
        <shortName evidence="9">TPS</shortName>
        <ecNumber evidence="9">2.5.1.3</ecNumber>
    </recommendedName>
    <alternativeName>
        <fullName evidence="9">Thiamine-phosphate pyrophosphorylase</fullName>
        <shortName evidence="9">TMP pyrophosphorylase</shortName>
        <shortName evidence="9">TMP-PPase</shortName>
    </alternativeName>
</protein>
<dbReference type="InterPro" id="IPR034291">
    <property type="entry name" value="TMP_synthase"/>
</dbReference>
<feature type="binding site" evidence="9">
    <location>
        <begin position="42"/>
        <end position="46"/>
    </location>
    <ligand>
        <name>4-amino-2-methyl-5-(diphosphooxymethyl)pyrimidine</name>
        <dbReference type="ChEBI" id="CHEBI:57841"/>
    </ligand>
</feature>
<feature type="binding site" evidence="9">
    <location>
        <begin position="141"/>
        <end position="143"/>
    </location>
    <ligand>
        <name>2-[(2R,5Z)-2-carboxy-4-methylthiazol-5(2H)-ylidene]ethyl phosphate</name>
        <dbReference type="ChEBI" id="CHEBI:62899"/>
    </ligand>
</feature>
<keyword evidence="4 9" id="KW-0460">Magnesium</keyword>
<evidence type="ECO:0000259" key="12">
    <source>
        <dbReference type="Pfam" id="PF02581"/>
    </source>
</evidence>
<keyword evidence="3 9" id="KW-0479">Metal-binding</keyword>
<evidence type="ECO:0000256" key="11">
    <source>
        <dbReference type="RuleBase" id="RU004253"/>
    </source>
</evidence>
<dbReference type="HAMAP" id="MF_00097">
    <property type="entry name" value="TMP_synthase"/>
    <property type="match status" value="1"/>
</dbReference>
<evidence type="ECO:0000313" key="13">
    <source>
        <dbReference type="EMBL" id="KGX91708.1"/>
    </source>
</evidence>
<evidence type="ECO:0000256" key="4">
    <source>
        <dbReference type="ARBA" id="ARBA00022842"/>
    </source>
</evidence>
<comment type="pathway">
    <text evidence="1 9 11">Cofactor biosynthesis; thiamine diphosphate biosynthesis; thiamine phosphate from 4-amino-2-methyl-5-diphosphomethylpyrimidine and 4-methyl-5-(2-phosphoethyl)-thiazole: step 1/1.</text>
</comment>
<dbReference type="EC" id="2.5.1.3" evidence="9"/>
<evidence type="ECO:0000256" key="9">
    <source>
        <dbReference type="HAMAP-Rule" id="MF_00097"/>
    </source>
</evidence>
<dbReference type="PANTHER" id="PTHR20857">
    <property type="entry name" value="THIAMINE-PHOSPHATE PYROPHOSPHORYLASE"/>
    <property type="match status" value="1"/>
</dbReference>
<feature type="binding site" evidence="9">
    <location>
        <position position="144"/>
    </location>
    <ligand>
        <name>4-amino-2-methyl-5-(diphosphooxymethyl)pyrimidine</name>
        <dbReference type="ChEBI" id="CHEBI:57841"/>
    </ligand>
</feature>
<name>A0A0A5GKE9_9BACI</name>
<reference evidence="13 14" key="1">
    <citation type="submission" date="2013-08" db="EMBL/GenBank/DDBJ databases">
        <authorList>
            <person name="Huang J."/>
            <person name="Wang G."/>
        </authorList>
    </citation>
    <scope>NUCLEOTIDE SEQUENCE [LARGE SCALE GENOMIC DNA]</scope>
    <source>
        <strain evidence="13 14">BH030004</strain>
    </source>
</reference>
<evidence type="ECO:0000256" key="10">
    <source>
        <dbReference type="RuleBase" id="RU003826"/>
    </source>
</evidence>
<dbReference type="OrthoDB" id="9812206at2"/>
<evidence type="ECO:0000256" key="3">
    <source>
        <dbReference type="ARBA" id="ARBA00022723"/>
    </source>
</evidence>
<gene>
    <name evidence="9 13" type="primary">thiE</name>
    <name evidence="13" type="ORF">N783_00035</name>
</gene>
<dbReference type="NCBIfam" id="TIGR00693">
    <property type="entry name" value="thiE"/>
    <property type="match status" value="1"/>
</dbReference>
<sequence length="221" mass="23983">MDYKQKIEDLLTLYFIMGSQNGQGNPEYVLQQAIEGGITLFQFREKGEGALQGDEKRRLGERLKQICKDAGVPFIVNDDIELAMQLDADGVHVGQEDEKAAVTRKQIGNKILGVSTHTLEEAHQAIADGADYLGLGPIFPTESKDDIRKVHGLDLIQAFRRHDIQTPIVGIGGIMSANASDVIQAGGDGVSVISAIAGAEDAKQATVQLKQAVRKEQLEDF</sequence>
<dbReference type="STRING" id="1385511.GCA_000425225_00247"/>
<dbReference type="InterPro" id="IPR022998">
    <property type="entry name" value="ThiamineP_synth_TenI"/>
</dbReference>
<dbReference type="Gene3D" id="3.20.20.70">
    <property type="entry name" value="Aldolase class I"/>
    <property type="match status" value="1"/>
</dbReference>
<feature type="binding site" evidence="9">
    <location>
        <position position="173"/>
    </location>
    <ligand>
        <name>2-[(2R,5Z)-2-carboxy-4-methylthiazol-5(2H)-ylidene]ethyl phosphate</name>
        <dbReference type="ChEBI" id="CHEBI:62899"/>
    </ligand>
</feature>
<evidence type="ECO:0000256" key="2">
    <source>
        <dbReference type="ARBA" id="ARBA00022679"/>
    </source>
</evidence>
<dbReference type="FunFam" id="3.20.20.70:FF:000096">
    <property type="entry name" value="Thiamine-phosphate synthase"/>
    <property type="match status" value="1"/>
</dbReference>
<dbReference type="eggNOG" id="COG0352">
    <property type="taxonomic scope" value="Bacteria"/>
</dbReference>
<proteinExistence type="inferred from homology"/>
<feature type="binding site" evidence="9">
    <location>
        <position position="97"/>
    </location>
    <ligand>
        <name>Mg(2+)</name>
        <dbReference type="ChEBI" id="CHEBI:18420"/>
    </ligand>
</feature>
<comment type="catalytic activity">
    <reaction evidence="7 9 10">
        <text>2-(2-carboxy-4-methylthiazol-5-yl)ethyl phosphate + 4-amino-2-methyl-5-(diphosphooxymethyl)pyrimidine + 2 H(+) = thiamine phosphate + CO2 + diphosphate</text>
        <dbReference type="Rhea" id="RHEA:47848"/>
        <dbReference type="ChEBI" id="CHEBI:15378"/>
        <dbReference type="ChEBI" id="CHEBI:16526"/>
        <dbReference type="ChEBI" id="CHEBI:33019"/>
        <dbReference type="ChEBI" id="CHEBI:37575"/>
        <dbReference type="ChEBI" id="CHEBI:57841"/>
        <dbReference type="ChEBI" id="CHEBI:62890"/>
        <dbReference type="EC" id="2.5.1.3"/>
    </reaction>
</comment>
<feature type="binding site" evidence="9">
    <location>
        <position position="77"/>
    </location>
    <ligand>
        <name>4-amino-2-methyl-5-(diphosphooxymethyl)pyrimidine</name>
        <dbReference type="ChEBI" id="CHEBI:57841"/>
    </ligand>
</feature>
<feature type="binding site" evidence="9">
    <location>
        <begin position="193"/>
        <end position="194"/>
    </location>
    <ligand>
        <name>2-[(2R,5Z)-2-carboxy-4-methylthiazol-5(2H)-ylidene]ethyl phosphate</name>
        <dbReference type="ChEBI" id="CHEBI:62899"/>
    </ligand>
</feature>
<keyword evidence="14" id="KW-1185">Reference proteome</keyword>
<dbReference type="GO" id="GO:0009229">
    <property type="term" value="P:thiamine diphosphate biosynthetic process"/>
    <property type="evidence" value="ECO:0007669"/>
    <property type="project" value="UniProtKB-UniRule"/>
</dbReference>
<dbReference type="RefSeq" id="WP_027445315.1">
    <property type="nucleotide sequence ID" value="NZ_AULJ01000001.1"/>
</dbReference>
<dbReference type="InterPro" id="IPR036206">
    <property type="entry name" value="ThiamineP_synth_sf"/>
</dbReference>
<evidence type="ECO:0000256" key="1">
    <source>
        <dbReference type="ARBA" id="ARBA00005165"/>
    </source>
</evidence>
<comment type="similarity">
    <text evidence="9 10">Belongs to the thiamine-phosphate synthase family.</text>
</comment>
<organism evidence="13 14">
    <name type="scientific">Pontibacillus marinus BH030004 = DSM 16465</name>
    <dbReference type="NCBI Taxonomy" id="1385511"/>
    <lineage>
        <taxon>Bacteria</taxon>
        <taxon>Bacillati</taxon>
        <taxon>Bacillota</taxon>
        <taxon>Bacilli</taxon>
        <taxon>Bacillales</taxon>
        <taxon>Bacillaceae</taxon>
        <taxon>Pontibacillus</taxon>
    </lineage>
</organism>
<comment type="caution">
    <text evidence="13">The sequence shown here is derived from an EMBL/GenBank/DDBJ whole genome shotgun (WGS) entry which is preliminary data.</text>
</comment>
<evidence type="ECO:0000256" key="7">
    <source>
        <dbReference type="ARBA" id="ARBA00047851"/>
    </source>
</evidence>
<accession>A0A0A5GKE9</accession>
<dbReference type="GO" id="GO:0009228">
    <property type="term" value="P:thiamine biosynthetic process"/>
    <property type="evidence" value="ECO:0007669"/>
    <property type="project" value="UniProtKB-KW"/>
</dbReference>
<dbReference type="GO" id="GO:0000287">
    <property type="term" value="F:magnesium ion binding"/>
    <property type="evidence" value="ECO:0007669"/>
    <property type="project" value="UniProtKB-UniRule"/>
</dbReference>
<comment type="cofactor">
    <cofactor evidence="9">
        <name>Mg(2+)</name>
        <dbReference type="ChEBI" id="CHEBI:18420"/>
    </cofactor>
    <text evidence="9">Binds 1 Mg(2+) ion per subunit.</text>
</comment>
<feature type="domain" description="Thiamine phosphate synthase/TenI" evidence="12">
    <location>
        <begin position="13"/>
        <end position="196"/>
    </location>
</feature>
<feature type="binding site" evidence="9">
    <location>
        <position position="115"/>
    </location>
    <ligand>
        <name>4-amino-2-methyl-5-(diphosphooxymethyl)pyrimidine</name>
        <dbReference type="ChEBI" id="CHEBI:57841"/>
    </ligand>
</feature>
<evidence type="ECO:0000256" key="8">
    <source>
        <dbReference type="ARBA" id="ARBA00047883"/>
    </source>
</evidence>
<keyword evidence="5 9" id="KW-0784">Thiamine biosynthesis</keyword>
<comment type="function">
    <text evidence="9">Condenses 4-methyl-5-(beta-hydroxyethyl)thiazole monophosphate (THZ-P) and 2-methyl-4-amino-5-hydroxymethyl pyrimidine pyrophosphate (HMP-PP) to form thiamine monophosphate (TMP).</text>
</comment>
<keyword evidence="2 9" id="KW-0808">Transferase</keyword>
<evidence type="ECO:0000256" key="6">
    <source>
        <dbReference type="ARBA" id="ARBA00047334"/>
    </source>
</evidence>
<comment type="catalytic activity">
    <reaction evidence="6 9 10">
        <text>4-methyl-5-(2-phosphooxyethyl)-thiazole + 4-amino-2-methyl-5-(diphosphooxymethyl)pyrimidine + H(+) = thiamine phosphate + diphosphate</text>
        <dbReference type="Rhea" id="RHEA:22328"/>
        <dbReference type="ChEBI" id="CHEBI:15378"/>
        <dbReference type="ChEBI" id="CHEBI:33019"/>
        <dbReference type="ChEBI" id="CHEBI:37575"/>
        <dbReference type="ChEBI" id="CHEBI:57841"/>
        <dbReference type="ChEBI" id="CHEBI:58296"/>
        <dbReference type="EC" id="2.5.1.3"/>
    </reaction>
</comment>